<dbReference type="Proteomes" id="UP001176941">
    <property type="component" value="Chromosome 7"/>
</dbReference>
<keyword evidence="3" id="KW-1185">Reference proteome</keyword>
<sequence length="133" mass="14768">MRLLEIAKVLRNLQKNLSQPCGSEIPVLAPLPLPGYLRNGRSLSVSSDCCNSLQTTHTPGSALRPIRAEEQYNFQDVYLVLAPETRSGHTSLSVTEQSKSRWHRMPRNPGVTPWGAPSKSRHSPGLVHFRMAV</sequence>
<evidence type="ECO:0000256" key="1">
    <source>
        <dbReference type="SAM" id="MobiDB-lite"/>
    </source>
</evidence>
<protein>
    <submittedName>
        <fullName evidence="2">Uncharacterized protein</fullName>
    </submittedName>
</protein>
<accession>A0ABN8ZXA1</accession>
<organism evidence="2 3">
    <name type="scientific">Rangifer tarandus platyrhynchus</name>
    <name type="common">Svalbard reindeer</name>
    <dbReference type="NCBI Taxonomy" id="3082113"/>
    <lineage>
        <taxon>Eukaryota</taxon>
        <taxon>Metazoa</taxon>
        <taxon>Chordata</taxon>
        <taxon>Craniata</taxon>
        <taxon>Vertebrata</taxon>
        <taxon>Euteleostomi</taxon>
        <taxon>Mammalia</taxon>
        <taxon>Eutheria</taxon>
        <taxon>Laurasiatheria</taxon>
        <taxon>Artiodactyla</taxon>
        <taxon>Ruminantia</taxon>
        <taxon>Pecora</taxon>
        <taxon>Cervidae</taxon>
        <taxon>Odocoileinae</taxon>
        <taxon>Rangifer</taxon>
    </lineage>
</organism>
<name>A0ABN8ZXA1_RANTA</name>
<evidence type="ECO:0000313" key="2">
    <source>
        <dbReference type="EMBL" id="CAI9178168.1"/>
    </source>
</evidence>
<gene>
    <name evidence="2" type="ORF">MRATA1EN1_LOCUS27130</name>
</gene>
<dbReference type="EMBL" id="OX459943">
    <property type="protein sequence ID" value="CAI9178168.1"/>
    <property type="molecule type" value="Genomic_DNA"/>
</dbReference>
<proteinExistence type="predicted"/>
<evidence type="ECO:0000313" key="3">
    <source>
        <dbReference type="Proteomes" id="UP001176941"/>
    </source>
</evidence>
<feature type="region of interest" description="Disordered" evidence="1">
    <location>
        <begin position="89"/>
        <end position="120"/>
    </location>
</feature>
<reference evidence="2" key="1">
    <citation type="submission" date="2023-04" db="EMBL/GenBank/DDBJ databases">
        <authorList>
            <consortium name="ELIXIR-Norway"/>
        </authorList>
    </citation>
    <scope>NUCLEOTIDE SEQUENCE [LARGE SCALE GENOMIC DNA]</scope>
</reference>